<evidence type="ECO:0000313" key="16">
    <source>
        <dbReference type="Proteomes" id="UP000050501"/>
    </source>
</evidence>
<accession>A0A0M9U315</accession>
<dbReference type="GO" id="GO:0051075">
    <property type="term" value="F:S-adenosylmethionine:tRNA ribosyltransferase-isomerase activity"/>
    <property type="evidence" value="ECO:0007669"/>
    <property type="project" value="UniProtKB-EC"/>
</dbReference>
<evidence type="ECO:0000313" key="15">
    <source>
        <dbReference type="EMBL" id="KPL88736.1"/>
    </source>
</evidence>
<dbReference type="Gene3D" id="2.40.10.240">
    <property type="entry name" value="QueA-like"/>
    <property type="match status" value="1"/>
</dbReference>
<dbReference type="GO" id="GO:0005737">
    <property type="term" value="C:cytoplasm"/>
    <property type="evidence" value="ECO:0007669"/>
    <property type="project" value="UniProtKB-SubCell"/>
</dbReference>
<protein>
    <recommendedName>
        <fullName evidence="11 13">S-adenosylmethionine:tRNA ribosyltransferase-isomerase</fullName>
        <ecNumber evidence="10 13">2.4.99.17</ecNumber>
    </recommendedName>
    <alternativeName>
        <fullName evidence="12 13">Queuosine biosynthesis protein QueA</fullName>
    </alternativeName>
</protein>
<dbReference type="EMBL" id="LGCM01000016">
    <property type="protein sequence ID" value="KPL88736.1"/>
    <property type="molecule type" value="Genomic_DNA"/>
</dbReference>
<dbReference type="EMBL" id="DF967975">
    <property type="protein sequence ID" value="GAP19220.1"/>
    <property type="molecule type" value="Genomic_DNA"/>
</dbReference>
<evidence type="ECO:0000256" key="12">
    <source>
        <dbReference type="ARBA" id="ARBA00076160"/>
    </source>
</evidence>
<evidence type="ECO:0000256" key="8">
    <source>
        <dbReference type="ARBA" id="ARBA00052751"/>
    </source>
</evidence>
<dbReference type="InterPro" id="IPR042118">
    <property type="entry name" value="QueA_dom1"/>
</dbReference>
<evidence type="ECO:0000256" key="6">
    <source>
        <dbReference type="ARBA" id="ARBA00022691"/>
    </source>
</evidence>
<name>A0A0M9U315_9CHLR</name>
<dbReference type="HAMAP" id="MF_00113">
    <property type="entry name" value="QueA"/>
    <property type="match status" value="1"/>
</dbReference>
<comment type="pathway">
    <text evidence="2 13">tRNA modification; tRNA-queuosine biosynthesis.</text>
</comment>
<dbReference type="RefSeq" id="WP_062419514.1">
    <property type="nucleotide sequence ID" value="NZ_BBXZ01000167.1"/>
</dbReference>
<organism evidence="14">
    <name type="scientific">Levilinea saccharolytica</name>
    <dbReference type="NCBI Taxonomy" id="229921"/>
    <lineage>
        <taxon>Bacteria</taxon>
        <taxon>Bacillati</taxon>
        <taxon>Chloroflexota</taxon>
        <taxon>Anaerolineae</taxon>
        <taxon>Anaerolineales</taxon>
        <taxon>Anaerolineaceae</taxon>
        <taxon>Levilinea</taxon>
    </lineage>
</organism>
<dbReference type="SUPFAM" id="SSF111337">
    <property type="entry name" value="QueA-like"/>
    <property type="match status" value="1"/>
</dbReference>
<keyword evidence="5 13" id="KW-0808">Transferase</keyword>
<reference evidence="15 16" key="2">
    <citation type="submission" date="2015-07" db="EMBL/GenBank/DDBJ databases">
        <title>Genome sequence of Levilinea saccharolytica DSM 16555.</title>
        <authorList>
            <person name="Hemp J."/>
            <person name="Ward L.M."/>
            <person name="Pace L.A."/>
            <person name="Fischer W.W."/>
        </authorList>
    </citation>
    <scope>NUCLEOTIDE SEQUENCE [LARGE SCALE GENOMIC DNA]</scope>
    <source>
        <strain evidence="15 16">KIBI-1</strain>
    </source>
</reference>
<dbReference type="Proteomes" id="UP000050501">
    <property type="component" value="Unassembled WGS sequence"/>
</dbReference>
<keyword evidence="14" id="KW-0413">Isomerase</keyword>
<dbReference type="AlphaFoldDB" id="A0A0M9U315"/>
<evidence type="ECO:0000256" key="10">
    <source>
        <dbReference type="ARBA" id="ARBA00066503"/>
    </source>
</evidence>
<evidence type="ECO:0000256" key="11">
    <source>
        <dbReference type="ARBA" id="ARBA00069325"/>
    </source>
</evidence>
<reference evidence="14" key="1">
    <citation type="journal article" date="2015" name="Genome Announc.">
        <title>Draft Genome Sequences of Anaerolinea thermolimosa IMO-1, Bellilinea caldifistulae GOMI-1, Leptolinea tardivitalis YMTK-2, Levilinea saccharolytica KIBI-1, Longilinea arvoryzae KOME-1, Previously Described as Members of the Class Anaerolineae (Chloroflexi).</title>
        <authorList>
            <person name="Matsuura N."/>
            <person name="Tourlousse M.D."/>
            <person name="Ohashi A."/>
            <person name="Hugenholtz P."/>
            <person name="Sekiguchi Y."/>
        </authorList>
    </citation>
    <scope>NUCLEOTIDE SEQUENCE</scope>
    <source>
        <strain evidence="14">KIBI-1</strain>
    </source>
</reference>
<dbReference type="OrthoDB" id="9805933at2"/>
<evidence type="ECO:0000256" key="2">
    <source>
        <dbReference type="ARBA" id="ARBA00004691"/>
    </source>
</evidence>
<comment type="similarity">
    <text evidence="9 13">Belongs to the QueA family.</text>
</comment>
<evidence type="ECO:0000256" key="5">
    <source>
        <dbReference type="ARBA" id="ARBA00022679"/>
    </source>
</evidence>
<evidence type="ECO:0000256" key="13">
    <source>
        <dbReference type="HAMAP-Rule" id="MF_00113"/>
    </source>
</evidence>
<evidence type="ECO:0000256" key="7">
    <source>
        <dbReference type="ARBA" id="ARBA00022785"/>
    </source>
</evidence>
<dbReference type="EC" id="2.4.99.17" evidence="10 13"/>
<dbReference type="UniPathway" id="UPA00392"/>
<dbReference type="NCBIfam" id="TIGR00113">
    <property type="entry name" value="queA"/>
    <property type="match status" value="1"/>
</dbReference>
<dbReference type="InterPro" id="IPR003699">
    <property type="entry name" value="QueA"/>
</dbReference>
<comment type="subunit">
    <text evidence="3 13">Monomer.</text>
</comment>
<proteinExistence type="inferred from homology"/>
<keyword evidence="7 13" id="KW-0671">Queuosine biosynthesis</keyword>
<comment type="catalytic activity">
    <reaction evidence="8 13">
        <text>7-aminomethyl-7-carbaguanosine(34) in tRNA + S-adenosyl-L-methionine = epoxyqueuosine(34) in tRNA + adenine + L-methionine + 2 H(+)</text>
        <dbReference type="Rhea" id="RHEA:32155"/>
        <dbReference type="Rhea" id="RHEA-COMP:10342"/>
        <dbReference type="Rhea" id="RHEA-COMP:18582"/>
        <dbReference type="ChEBI" id="CHEBI:15378"/>
        <dbReference type="ChEBI" id="CHEBI:16708"/>
        <dbReference type="ChEBI" id="CHEBI:57844"/>
        <dbReference type="ChEBI" id="CHEBI:59789"/>
        <dbReference type="ChEBI" id="CHEBI:82833"/>
        <dbReference type="ChEBI" id="CHEBI:194443"/>
        <dbReference type="EC" id="2.4.99.17"/>
    </reaction>
</comment>
<sequence>MRTDDFDYFLPPERIAQTPVEPRHASRLLVVNRATDQLEHRHFWEVGDYLRPGDLLVVNHTRVLPARIFARKPTGGKVEILLLRQEEDQVWEALVGGKRVTAGLSLQLEDGASVKVEAVLDGSRRRLRFEGPVQAYLERHGQMPLPPYIHTPLSNPERYQTVYAAQPGSAAAPTAGLHFTPELMDALRAKGVNFAAVTLHVGLDTFAPVTEDDPQEHVIHTEWCQLSAETAAQIEAARQAGGRVIAVGTTSVRTLESAARAAGPGQSVAAYSGPTDLFILPGYKFRAVDAMITNFHLPRSTLLMLVSAFAGRERMLAAYAEAVRLEYRFFSFGDAMLIV</sequence>
<keyword evidence="4 13" id="KW-0963">Cytoplasm</keyword>
<evidence type="ECO:0000256" key="4">
    <source>
        <dbReference type="ARBA" id="ARBA00022490"/>
    </source>
</evidence>
<comment type="subcellular location">
    <subcellularLocation>
        <location evidence="1 13">Cytoplasm</location>
    </subcellularLocation>
</comment>
<dbReference type="InterPro" id="IPR036100">
    <property type="entry name" value="QueA_sf"/>
</dbReference>
<evidence type="ECO:0000313" key="14">
    <source>
        <dbReference type="EMBL" id="GAP19220.1"/>
    </source>
</evidence>
<dbReference type="FunFam" id="3.40.1780.10:FF:000001">
    <property type="entry name" value="S-adenosylmethionine:tRNA ribosyltransferase-isomerase"/>
    <property type="match status" value="1"/>
</dbReference>
<dbReference type="STRING" id="229921.ADN01_03835"/>
<dbReference type="Gene3D" id="3.40.1780.10">
    <property type="entry name" value="QueA-like"/>
    <property type="match status" value="1"/>
</dbReference>
<evidence type="ECO:0000256" key="3">
    <source>
        <dbReference type="ARBA" id="ARBA00011245"/>
    </source>
</evidence>
<keyword evidence="16" id="KW-1185">Reference proteome</keyword>
<dbReference type="PANTHER" id="PTHR30307">
    <property type="entry name" value="S-ADENOSYLMETHIONINE:TRNA RIBOSYLTRANSFERASE-ISOMERASE"/>
    <property type="match status" value="1"/>
</dbReference>
<dbReference type="NCBIfam" id="NF001140">
    <property type="entry name" value="PRK00147.1"/>
    <property type="match status" value="1"/>
</dbReference>
<comment type="function">
    <text evidence="13">Transfers and isomerizes the ribose moiety from AdoMet to the 7-aminomethyl group of 7-deazaguanine (preQ1-tRNA) to give epoxyqueuosine (oQ-tRNA).</text>
</comment>
<evidence type="ECO:0000256" key="9">
    <source>
        <dbReference type="ARBA" id="ARBA00061210"/>
    </source>
</evidence>
<dbReference type="FunFam" id="2.40.10.240:FF:000002">
    <property type="entry name" value="S-adenosylmethionine:tRNA ribosyltransferase-isomerase"/>
    <property type="match status" value="1"/>
</dbReference>
<dbReference type="InterPro" id="IPR042119">
    <property type="entry name" value="QueA_dom2"/>
</dbReference>
<dbReference type="Pfam" id="PF02547">
    <property type="entry name" value="Queuosine_synth"/>
    <property type="match status" value="1"/>
</dbReference>
<dbReference type="PATRIC" id="fig|229921.5.peg.2403"/>
<dbReference type="GO" id="GO:0008616">
    <property type="term" value="P:tRNA queuosine(34) biosynthetic process"/>
    <property type="evidence" value="ECO:0007669"/>
    <property type="project" value="UniProtKB-UniRule"/>
</dbReference>
<gene>
    <name evidence="13" type="primary">queA</name>
    <name evidence="15" type="ORF">ADN01_03835</name>
    <name evidence="14" type="ORF">LSAC_03120</name>
</gene>
<dbReference type="PANTHER" id="PTHR30307:SF0">
    <property type="entry name" value="S-ADENOSYLMETHIONINE:TRNA RIBOSYLTRANSFERASE-ISOMERASE"/>
    <property type="match status" value="1"/>
</dbReference>
<evidence type="ECO:0000256" key="1">
    <source>
        <dbReference type="ARBA" id="ARBA00004496"/>
    </source>
</evidence>
<keyword evidence="6 13" id="KW-0949">S-adenosyl-L-methionine</keyword>